<sequence>MRGDDKRTGQLFSYVDLEARVRRDHPLRAIRTIVNEALGALEREFAALYSTIGRPSIPPEKLLRAMLLRKRPVTEGLRSASLG</sequence>
<dbReference type="InterPro" id="IPR008490">
    <property type="entry name" value="Transposase_InsH_N"/>
</dbReference>
<proteinExistence type="predicted"/>
<feature type="domain" description="Transposase InsH N-terminal" evidence="1">
    <location>
        <begin position="16"/>
        <end position="69"/>
    </location>
</feature>
<gene>
    <name evidence="2" type="ORF">LCGC14_0344010</name>
</gene>
<comment type="caution">
    <text evidence="2">The sequence shown here is derived from an EMBL/GenBank/DDBJ whole genome shotgun (WGS) entry which is preliminary data.</text>
</comment>
<name>A0A0F9WKQ0_9ZZZZ</name>
<organism evidence="2">
    <name type="scientific">marine sediment metagenome</name>
    <dbReference type="NCBI Taxonomy" id="412755"/>
    <lineage>
        <taxon>unclassified sequences</taxon>
        <taxon>metagenomes</taxon>
        <taxon>ecological metagenomes</taxon>
    </lineage>
</organism>
<dbReference type="EMBL" id="LAZR01000253">
    <property type="protein sequence ID" value="KKN79073.1"/>
    <property type="molecule type" value="Genomic_DNA"/>
</dbReference>
<accession>A0A0F9WKQ0</accession>
<reference evidence="2" key="1">
    <citation type="journal article" date="2015" name="Nature">
        <title>Complex archaea that bridge the gap between prokaryotes and eukaryotes.</title>
        <authorList>
            <person name="Spang A."/>
            <person name="Saw J.H."/>
            <person name="Jorgensen S.L."/>
            <person name="Zaremba-Niedzwiedzka K."/>
            <person name="Martijn J."/>
            <person name="Lind A.E."/>
            <person name="van Eijk R."/>
            <person name="Schleper C."/>
            <person name="Guy L."/>
            <person name="Ettema T.J."/>
        </authorList>
    </citation>
    <scope>NUCLEOTIDE SEQUENCE</scope>
</reference>
<dbReference type="AlphaFoldDB" id="A0A0F9WKQ0"/>
<dbReference type="Pfam" id="PF05598">
    <property type="entry name" value="DUF772"/>
    <property type="match status" value="1"/>
</dbReference>
<protein>
    <recommendedName>
        <fullName evidence="1">Transposase InsH N-terminal domain-containing protein</fullName>
    </recommendedName>
</protein>
<evidence type="ECO:0000259" key="1">
    <source>
        <dbReference type="Pfam" id="PF05598"/>
    </source>
</evidence>
<evidence type="ECO:0000313" key="2">
    <source>
        <dbReference type="EMBL" id="KKN79073.1"/>
    </source>
</evidence>